<keyword evidence="3" id="KW-1185">Reference proteome</keyword>
<feature type="region of interest" description="Disordered" evidence="1">
    <location>
        <begin position="12"/>
        <end position="31"/>
    </location>
</feature>
<protein>
    <submittedName>
        <fullName evidence="2">Uncharacterized protein</fullName>
    </submittedName>
</protein>
<evidence type="ECO:0000313" key="3">
    <source>
        <dbReference type="Proteomes" id="UP000580474"/>
    </source>
</evidence>
<reference evidence="2 3" key="1">
    <citation type="submission" date="2020-08" db="EMBL/GenBank/DDBJ databases">
        <title>Sequencing the genomes of 1000 actinobacteria strains.</title>
        <authorList>
            <person name="Klenk H.-P."/>
        </authorList>
    </citation>
    <scope>NUCLEOTIDE SEQUENCE [LARGE SCALE GENOMIC DNA]</scope>
    <source>
        <strain evidence="2 3">DSM 45582</strain>
    </source>
</reference>
<dbReference type="AlphaFoldDB" id="A0A840NXQ2"/>
<name>A0A840NXQ2_9PSEU</name>
<comment type="caution">
    <text evidence="2">The sequence shown here is derived from an EMBL/GenBank/DDBJ whole genome shotgun (WGS) entry which is preliminary data.</text>
</comment>
<evidence type="ECO:0000313" key="2">
    <source>
        <dbReference type="EMBL" id="MBB5072877.1"/>
    </source>
</evidence>
<sequence length="73" mass="8021">MDLHTRIELFGGPEDGREITLPTGAAGGPLSPLPVPRDGEEPMAAYVKDHQRPHGVWIYKYTLTPSLQQSPVQ</sequence>
<dbReference type="Proteomes" id="UP000580474">
    <property type="component" value="Unassembled WGS sequence"/>
</dbReference>
<gene>
    <name evidence="2" type="ORF">BJ969_005965</name>
</gene>
<organism evidence="2 3">
    <name type="scientific">Saccharopolyspora gloriosae</name>
    <dbReference type="NCBI Taxonomy" id="455344"/>
    <lineage>
        <taxon>Bacteria</taxon>
        <taxon>Bacillati</taxon>
        <taxon>Actinomycetota</taxon>
        <taxon>Actinomycetes</taxon>
        <taxon>Pseudonocardiales</taxon>
        <taxon>Pseudonocardiaceae</taxon>
        <taxon>Saccharopolyspora</taxon>
    </lineage>
</organism>
<proteinExistence type="predicted"/>
<accession>A0A840NXQ2</accession>
<dbReference type="EMBL" id="JACHIV010000001">
    <property type="protein sequence ID" value="MBB5072877.1"/>
    <property type="molecule type" value="Genomic_DNA"/>
</dbReference>
<evidence type="ECO:0000256" key="1">
    <source>
        <dbReference type="SAM" id="MobiDB-lite"/>
    </source>
</evidence>
<dbReference type="RefSeq" id="WP_184484517.1">
    <property type="nucleotide sequence ID" value="NZ_JACHIV010000001.1"/>
</dbReference>